<evidence type="ECO:0000313" key="9">
    <source>
        <dbReference type="Proteomes" id="UP000198211"/>
    </source>
</evidence>
<keyword evidence="4" id="KW-0255">Endonuclease</keyword>
<keyword evidence="9" id="KW-1185">Reference proteome</keyword>
<evidence type="ECO:0000256" key="3">
    <source>
        <dbReference type="ARBA" id="ARBA00022722"/>
    </source>
</evidence>
<evidence type="ECO:0000313" key="8">
    <source>
        <dbReference type="EMBL" id="OWZ20833.1"/>
    </source>
</evidence>
<protein>
    <submittedName>
        <fullName evidence="8">Retrotransposon protein</fullName>
    </submittedName>
</protein>
<keyword evidence="2" id="KW-0548">Nucleotidyltransferase</keyword>
<reference evidence="9" key="1">
    <citation type="submission" date="2017-03" db="EMBL/GenBank/DDBJ databases">
        <title>Phytopthora megakarya and P. palmivora, two closely related causual agents of cacao black pod achieved similar genome size and gene model numbers by different mechanisms.</title>
        <authorList>
            <person name="Ali S."/>
            <person name="Shao J."/>
            <person name="Larry D.J."/>
            <person name="Kronmiller B."/>
            <person name="Shen D."/>
            <person name="Strem M.D."/>
            <person name="Melnick R.L."/>
            <person name="Guiltinan M.J."/>
            <person name="Tyler B.M."/>
            <person name="Meinhardt L.W."/>
            <person name="Bailey B.A."/>
        </authorList>
    </citation>
    <scope>NUCLEOTIDE SEQUENCE [LARGE SCALE GENOMIC DNA]</scope>
    <source>
        <strain evidence="9">zdho120</strain>
    </source>
</reference>
<evidence type="ECO:0000259" key="7">
    <source>
        <dbReference type="Pfam" id="PF17917"/>
    </source>
</evidence>
<dbReference type="OrthoDB" id="116078at2759"/>
<keyword evidence="6" id="KW-0695">RNA-directed DNA polymerase</keyword>
<evidence type="ECO:0000256" key="2">
    <source>
        <dbReference type="ARBA" id="ARBA00022695"/>
    </source>
</evidence>
<evidence type="ECO:0000256" key="5">
    <source>
        <dbReference type="ARBA" id="ARBA00022801"/>
    </source>
</evidence>
<dbReference type="GO" id="GO:0016787">
    <property type="term" value="F:hydrolase activity"/>
    <property type="evidence" value="ECO:0007669"/>
    <property type="project" value="UniProtKB-KW"/>
</dbReference>
<organism evidence="8 9">
    <name type="scientific">Phytophthora megakarya</name>
    <dbReference type="NCBI Taxonomy" id="4795"/>
    <lineage>
        <taxon>Eukaryota</taxon>
        <taxon>Sar</taxon>
        <taxon>Stramenopiles</taxon>
        <taxon>Oomycota</taxon>
        <taxon>Peronosporomycetes</taxon>
        <taxon>Peronosporales</taxon>
        <taxon>Peronosporaceae</taxon>
        <taxon>Phytophthora</taxon>
    </lineage>
</organism>
<name>A0A225WT16_9STRA</name>
<sequence>MDRQEFDLYTDHKALMWVFNKNNRTSNAKLDRWAVELSQLRIKVFHKADTLMGHVDGLSRQHSYTIATLNMADLPNGPHIDEVDHVLTTDMNSVKFKSGSRCL</sequence>
<dbReference type="Proteomes" id="UP000198211">
    <property type="component" value="Unassembled WGS sequence"/>
</dbReference>
<keyword evidence="5" id="KW-0378">Hydrolase</keyword>
<evidence type="ECO:0000256" key="4">
    <source>
        <dbReference type="ARBA" id="ARBA00022759"/>
    </source>
</evidence>
<gene>
    <name evidence="8" type="ORF">PHMEG_0004695</name>
</gene>
<dbReference type="Pfam" id="PF17917">
    <property type="entry name" value="RT_RNaseH"/>
    <property type="match status" value="1"/>
</dbReference>
<accession>A0A225WT16</accession>
<dbReference type="GO" id="GO:0003964">
    <property type="term" value="F:RNA-directed DNA polymerase activity"/>
    <property type="evidence" value="ECO:0007669"/>
    <property type="project" value="UniProtKB-KW"/>
</dbReference>
<evidence type="ECO:0000256" key="6">
    <source>
        <dbReference type="ARBA" id="ARBA00022918"/>
    </source>
</evidence>
<evidence type="ECO:0000256" key="1">
    <source>
        <dbReference type="ARBA" id="ARBA00022679"/>
    </source>
</evidence>
<dbReference type="InterPro" id="IPR041373">
    <property type="entry name" value="RT_RNaseH"/>
</dbReference>
<keyword evidence="3" id="KW-0540">Nuclease</keyword>
<keyword evidence="1" id="KW-0808">Transferase</keyword>
<comment type="caution">
    <text evidence="8">The sequence shown here is derived from an EMBL/GenBank/DDBJ whole genome shotgun (WGS) entry which is preliminary data.</text>
</comment>
<proteinExistence type="predicted"/>
<dbReference type="EMBL" id="NBNE01000285">
    <property type="protein sequence ID" value="OWZ20833.1"/>
    <property type="molecule type" value="Genomic_DNA"/>
</dbReference>
<dbReference type="GO" id="GO:0004519">
    <property type="term" value="F:endonuclease activity"/>
    <property type="evidence" value="ECO:0007669"/>
    <property type="project" value="UniProtKB-KW"/>
</dbReference>
<dbReference type="AlphaFoldDB" id="A0A225WT16"/>
<feature type="domain" description="Reverse transcriptase RNase H-like" evidence="7">
    <location>
        <begin position="3"/>
        <end position="39"/>
    </location>
</feature>